<dbReference type="PIRSF" id="PIRSF034934">
    <property type="entry name" value="AbiF_AbiD"/>
    <property type="match status" value="1"/>
</dbReference>
<sequence>MYQYPKQILTIAQQVQSYIDAGMVIASREDVEKALKSVGFYRLRGYSFHLYDNATKKYFPGTKFEDILKLYQFDQELSALIFSMISKIEIALRVRLVEALLIHGDPLILQDSSIFKEKKMYWQNMSTIASEIARSNDVFIKHNFDNHEGEVPVWAVVEVLSFGTLSKIIKNLKTGTGSTYSILASNYQYTSKKGNLVTPSKKMFSSWVQAVSVLRNMCAHNSRIYNRTIHTTPEILNADKVTPAPAHNGLYQILLAMKYLRSSDEEWMLFVNELDKLLQNNGGVLSFTAMNMPTDWKSHLSV</sequence>
<dbReference type="Pfam" id="PF07751">
    <property type="entry name" value="Abi_2"/>
    <property type="match status" value="1"/>
</dbReference>
<gene>
    <name evidence="1" type="ORF">INF30_03295</name>
</gene>
<proteinExistence type="predicted"/>
<accession>A0ABR9RH51</accession>
<comment type="caution">
    <text evidence="1">The sequence shown here is derived from an EMBL/GenBank/DDBJ whole genome shotgun (WGS) entry which is preliminary data.</text>
</comment>
<evidence type="ECO:0000313" key="2">
    <source>
        <dbReference type="Proteomes" id="UP000758652"/>
    </source>
</evidence>
<dbReference type="InterPro" id="IPR017034">
    <property type="entry name" value="Abi_system_AbiD/AbiF"/>
</dbReference>
<dbReference type="InterPro" id="IPR011664">
    <property type="entry name" value="Abi_system_AbiD/AbiF-like"/>
</dbReference>
<protein>
    <submittedName>
        <fullName evidence="1">Abi family protein</fullName>
    </submittedName>
</protein>
<dbReference type="EMBL" id="JADCKL010000002">
    <property type="protein sequence ID" value="MBE5062294.1"/>
    <property type="molecule type" value="Genomic_DNA"/>
</dbReference>
<dbReference type="Proteomes" id="UP000758652">
    <property type="component" value="Unassembled WGS sequence"/>
</dbReference>
<keyword evidence="2" id="KW-1185">Reference proteome</keyword>
<reference evidence="1 2" key="1">
    <citation type="submission" date="2020-10" db="EMBL/GenBank/DDBJ databases">
        <title>ChiBAC.</title>
        <authorList>
            <person name="Zenner C."/>
            <person name="Hitch T.C.A."/>
            <person name="Clavel T."/>
        </authorList>
    </citation>
    <scope>NUCLEOTIDE SEQUENCE [LARGE SCALE GENOMIC DNA]</scope>
    <source>
        <strain evidence="1 2">DSM 108991</strain>
    </source>
</reference>
<name>A0ABR9RH51_9FIRM</name>
<organism evidence="1 2">
    <name type="scientific">Claveliimonas monacensis</name>
    <dbReference type="NCBI Taxonomy" id="2779351"/>
    <lineage>
        <taxon>Bacteria</taxon>
        <taxon>Bacillati</taxon>
        <taxon>Bacillota</taxon>
        <taxon>Clostridia</taxon>
        <taxon>Lachnospirales</taxon>
        <taxon>Lachnospiraceae</taxon>
        <taxon>Claveliimonas</taxon>
    </lineage>
</organism>
<evidence type="ECO:0000313" key="1">
    <source>
        <dbReference type="EMBL" id="MBE5062294.1"/>
    </source>
</evidence>
<dbReference type="RefSeq" id="WP_226394226.1">
    <property type="nucleotide sequence ID" value="NZ_JADCKL010000002.1"/>
</dbReference>